<evidence type="ECO:0000313" key="3">
    <source>
        <dbReference type="Proteomes" id="UP000076865"/>
    </source>
</evidence>
<dbReference type="InterPro" id="IPR019618">
    <property type="entry name" value="Spore_germination_GerPA"/>
</dbReference>
<organism evidence="2 3">
    <name type="scientific">Anoxybacteroides amylolyticum</name>
    <dbReference type="NCBI Taxonomy" id="294699"/>
    <lineage>
        <taxon>Bacteria</taxon>
        <taxon>Bacillati</taxon>
        <taxon>Bacillota</taxon>
        <taxon>Bacilli</taxon>
        <taxon>Bacillales</taxon>
        <taxon>Anoxybacillaceae</taxon>
        <taxon>Anoxybacteroides</taxon>
    </lineage>
</organism>
<comment type="similarity">
    <text evidence="1">Belongs to the GerPA/GerPF family.</text>
</comment>
<dbReference type="KEGG" id="aamy:GFC30_1061"/>
<dbReference type="PATRIC" id="fig|294699.3.peg.1055"/>
<keyword evidence="3" id="KW-1185">Reference proteome</keyword>
<gene>
    <name evidence="2" type="ORF">GFC30_1061</name>
</gene>
<protein>
    <submittedName>
        <fullName evidence="2">Putative spore germination protein gerPF</fullName>
    </submittedName>
</protein>
<name>A0A160F4M3_9BACL</name>
<evidence type="ECO:0000256" key="1">
    <source>
        <dbReference type="ARBA" id="ARBA00008103"/>
    </source>
</evidence>
<dbReference type="RefSeq" id="WP_066323204.1">
    <property type="nucleotide sequence ID" value="NZ_CP015438.1"/>
</dbReference>
<dbReference type="OrthoDB" id="2382149at2"/>
<dbReference type="Proteomes" id="UP000076865">
    <property type="component" value="Chromosome"/>
</dbReference>
<sequence>MPAVVGPIKITSIGSGAVFQVGDTLYIAPKVATKTQGGSGGFNTGDFIMTNNAINFTNTFDPDVFDSNVAGNN</sequence>
<dbReference type="EMBL" id="CP015438">
    <property type="protein sequence ID" value="ANB61397.1"/>
    <property type="molecule type" value="Genomic_DNA"/>
</dbReference>
<evidence type="ECO:0000313" key="2">
    <source>
        <dbReference type="EMBL" id="ANB61397.1"/>
    </source>
</evidence>
<dbReference type="Pfam" id="PF10676">
    <property type="entry name" value="gerPA"/>
    <property type="match status" value="1"/>
</dbReference>
<dbReference type="PANTHER" id="PTHR37808">
    <property type="entry name" value="SPORE GERMINATION PROTEIN-LIKE PROTEIN YDZR-RELATED"/>
    <property type="match status" value="1"/>
</dbReference>
<dbReference type="PANTHER" id="PTHR37808:SF1">
    <property type="entry name" value="SPORE GERMINATION PROTEIN-LIKE PROTEIN YDZR"/>
    <property type="match status" value="1"/>
</dbReference>
<dbReference type="AlphaFoldDB" id="A0A160F4M3"/>
<proteinExistence type="inferred from homology"/>
<accession>A0A160F4M3</accession>
<reference evidence="2 3" key="1">
    <citation type="journal article" date="2006" name="Syst. Appl. Microbiol.">
        <title>Anoxybacillus amylolyticus sp. nov., a thermophilic amylase producing bacterium isolated from Mount Rittmann (Antarctica).</title>
        <authorList>
            <person name="Poli A."/>
            <person name="Esposito E."/>
            <person name="Lama L."/>
            <person name="Orlando P."/>
            <person name="Nicolaus G."/>
            <person name="de Appolonia F."/>
            <person name="Gambacorta A."/>
            <person name="Nicolaus B."/>
        </authorList>
    </citation>
    <scope>NUCLEOTIDE SEQUENCE [LARGE SCALE GENOMIC DNA]</scope>
    <source>
        <strain evidence="2 3">DSM 15939</strain>
    </source>
</reference>